<dbReference type="AlphaFoldDB" id="I5BWW1"/>
<dbReference type="Proteomes" id="UP000004622">
    <property type="component" value="Unassembled WGS sequence"/>
</dbReference>
<feature type="compositionally biased region" description="Basic and acidic residues" evidence="1">
    <location>
        <begin position="100"/>
        <end position="112"/>
    </location>
</feature>
<dbReference type="GO" id="GO:0004803">
    <property type="term" value="F:transposase activity"/>
    <property type="evidence" value="ECO:0007669"/>
    <property type="project" value="InterPro"/>
</dbReference>
<protein>
    <submittedName>
        <fullName evidence="3">Transposase</fullName>
    </submittedName>
</protein>
<gene>
    <name evidence="3" type="ORF">A33O_13208</name>
</gene>
<name>I5BWW1_9HYPH</name>
<dbReference type="InterPro" id="IPR003346">
    <property type="entry name" value="Transposase_20"/>
</dbReference>
<comment type="caution">
    <text evidence="3">The sequence shown here is derived from an EMBL/GenBank/DDBJ whole genome shotgun (WGS) entry which is preliminary data.</text>
</comment>
<evidence type="ECO:0000256" key="1">
    <source>
        <dbReference type="SAM" id="MobiDB-lite"/>
    </source>
</evidence>
<dbReference type="GO" id="GO:0006313">
    <property type="term" value="P:DNA transposition"/>
    <property type="evidence" value="ECO:0007669"/>
    <property type="project" value="InterPro"/>
</dbReference>
<evidence type="ECO:0000259" key="2">
    <source>
        <dbReference type="Pfam" id="PF02371"/>
    </source>
</evidence>
<dbReference type="PANTHER" id="PTHR33055:SF13">
    <property type="entry name" value="TRANSPOSASE"/>
    <property type="match status" value="1"/>
</dbReference>
<accession>I5BWW1</accession>
<reference evidence="3 4" key="1">
    <citation type="journal article" date="2012" name="J. Bacteriol.">
        <title>Genome Sequence of Nitratireductor aquibiodomus Strain RA22.</title>
        <authorList>
            <person name="Singh A."/>
            <person name="Jangir P.K."/>
            <person name="Kumari C."/>
            <person name="Sharma R."/>
        </authorList>
    </citation>
    <scope>NUCLEOTIDE SEQUENCE [LARGE SCALE GENOMIC DNA]</scope>
    <source>
        <strain evidence="3 4">RA22</strain>
    </source>
</reference>
<feature type="region of interest" description="Disordered" evidence="1">
    <location>
        <begin position="100"/>
        <end position="139"/>
    </location>
</feature>
<feature type="compositionally biased region" description="Basic residues" evidence="1">
    <location>
        <begin position="113"/>
        <end position="123"/>
    </location>
</feature>
<dbReference type="Pfam" id="PF02371">
    <property type="entry name" value="Transposase_20"/>
    <property type="match status" value="1"/>
</dbReference>
<evidence type="ECO:0000313" key="4">
    <source>
        <dbReference type="Proteomes" id="UP000004622"/>
    </source>
</evidence>
<organism evidence="3 4">
    <name type="scientific">Nitratireductor aquibiodomus RA22</name>
    <dbReference type="NCBI Taxonomy" id="1189611"/>
    <lineage>
        <taxon>Bacteria</taxon>
        <taxon>Pseudomonadati</taxon>
        <taxon>Pseudomonadota</taxon>
        <taxon>Alphaproteobacteria</taxon>
        <taxon>Hyphomicrobiales</taxon>
        <taxon>Phyllobacteriaceae</taxon>
        <taxon>Nitratireductor</taxon>
    </lineage>
</organism>
<dbReference type="EMBL" id="AJXZ01000032">
    <property type="protein sequence ID" value="EIM74063.1"/>
    <property type="molecule type" value="Genomic_DNA"/>
</dbReference>
<dbReference type="OrthoDB" id="8261795at2"/>
<evidence type="ECO:0000313" key="3">
    <source>
        <dbReference type="EMBL" id="EIM74063.1"/>
    </source>
</evidence>
<proteinExistence type="predicted"/>
<sequence>MVETRKAEELRHHSAGQSELLRDIDSMIAILNRRIDKLDSQIAQIIADTPELTEQARLLKAVPGIAPIVLATLLEELPELSMLNRRRIASLAGLAPHARENGTWKGAKDNPHRRGSTTARHHQCHDPKSPANKVMNKDTAAPQSHIALSASTLITSTVRVFARRTSPLDLNFEKVRDTVSIVRPR</sequence>
<dbReference type="GO" id="GO:0003677">
    <property type="term" value="F:DNA binding"/>
    <property type="evidence" value="ECO:0007669"/>
    <property type="project" value="InterPro"/>
</dbReference>
<dbReference type="PANTHER" id="PTHR33055">
    <property type="entry name" value="TRANSPOSASE FOR INSERTION SEQUENCE ELEMENT IS1111A"/>
    <property type="match status" value="1"/>
</dbReference>
<feature type="domain" description="Transposase IS116/IS110/IS902 C-terminal" evidence="2">
    <location>
        <begin position="56"/>
        <end position="121"/>
    </location>
</feature>
<dbReference type="InterPro" id="IPR047650">
    <property type="entry name" value="Transpos_IS110"/>
</dbReference>